<organism evidence="2 3">
    <name type="scientific">Allacma fusca</name>
    <dbReference type="NCBI Taxonomy" id="39272"/>
    <lineage>
        <taxon>Eukaryota</taxon>
        <taxon>Metazoa</taxon>
        <taxon>Ecdysozoa</taxon>
        <taxon>Arthropoda</taxon>
        <taxon>Hexapoda</taxon>
        <taxon>Collembola</taxon>
        <taxon>Symphypleona</taxon>
        <taxon>Sminthuridae</taxon>
        <taxon>Allacma</taxon>
    </lineage>
</organism>
<proteinExistence type="predicted"/>
<feature type="compositionally biased region" description="Basic and acidic residues" evidence="1">
    <location>
        <begin position="69"/>
        <end position="81"/>
    </location>
</feature>
<feature type="non-terminal residue" evidence="2">
    <location>
        <position position="1"/>
    </location>
</feature>
<accession>A0A8J2LFM8</accession>
<dbReference type="AlphaFoldDB" id="A0A8J2LFM8"/>
<dbReference type="EMBL" id="CAJVCH010570229">
    <property type="protein sequence ID" value="CAG7834408.1"/>
    <property type="molecule type" value="Genomic_DNA"/>
</dbReference>
<gene>
    <name evidence="2" type="ORF">AFUS01_LOCUS43920</name>
</gene>
<name>A0A8J2LFM8_9HEXA</name>
<dbReference type="Proteomes" id="UP000708208">
    <property type="component" value="Unassembled WGS sequence"/>
</dbReference>
<protein>
    <submittedName>
        <fullName evidence="2">Uncharacterized protein</fullName>
    </submittedName>
</protein>
<comment type="caution">
    <text evidence="2">The sequence shown here is derived from an EMBL/GenBank/DDBJ whole genome shotgun (WGS) entry which is preliminary data.</text>
</comment>
<evidence type="ECO:0000256" key="1">
    <source>
        <dbReference type="SAM" id="MobiDB-lite"/>
    </source>
</evidence>
<feature type="region of interest" description="Disordered" evidence="1">
    <location>
        <begin position="61"/>
        <end position="81"/>
    </location>
</feature>
<reference evidence="2" key="1">
    <citation type="submission" date="2021-06" db="EMBL/GenBank/DDBJ databases">
        <authorList>
            <person name="Hodson N. C."/>
            <person name="Mongue J. A."/>
            <person name="Jaron S. K."/>
        </authorList>
    </citation>
    <scope>NUCLEOTIDE SEQUENCE</scope>
</reference>
<evidence type="ECO:0000313" key="3">
    <source>
        <dbReference type="Proteomes" id="UP000708208"/>
    </source>
</evidence>
<evidence type="ECO:0000313" key="2">
    <source>
        <dbReference type="EMBL" id="CAG7834408.1"/>
    </source>
</evidence>
<sequence length="81" mass="9679">RDYFIPVRRQNWDKVSGRERIRWMRSHLKNYFASSTLIVSNGGMLGAKYEYKHLNTQQMGIPQRNETGCPEREQTHDLMLH</sequence>
<keyword evidence="3" id="KW-1185">Reference proteome</keyword>